<evidence type="ECO:0000256" key="1">
    <source>
        <dbReference type="SAM" id="MobiDB-lite"/>
    </source>
</evidence>
<sequence length="482" mass="52323">MPDRWDAFDEAEAEARAMILDPRWSGLAVPVRAQAIAARILVTSDGSRWLFGAYGRWHVQDPVDGRWHLAAPPARCPATRVAHPAAVVLTHLIPTGPDCAPDAGSVQGFIGPDVPKELTERIRVLLRAAGRRPIGEYPLTAFTEIFAADVPSTVAAIWGTIMWCAYAPAFDGNERLITVFGEYLGRPLPGDEWVRWIPSPGLTDLATLFAERVRGGEHRAALRLVALMADTAHALADDARFRPRAAALLAMVEPLLRQPDLDDRAAVHGDEAVRHAWLARCPRDFDRVVLAERSPGEAFRHAVYDLVGSLAFATEPLVWAGAFLAELPDPEGRMEAWLDHRLRSAVRGQGQPGAAPFQREAATDNRVAGRGEAATTRVAGRASTDSWELPTGEWAPDASDWSGSTSRPRPEPPIPTLPSPAVQKLIDREPPDRSTAAAVLGAAYAAAHAWARLTGVELSQHPGPKAVAERIAHERDDPHVNH</sequence>
<feature type="region of interest" description="Disordered" evidence="1">
    <location>
        <begin position="461"/>
        <end position="482"/>
    </location>
</feature>
<gene>
    <name evidence="2" type="ORF">HNR30_003565</name>
</gene>
<feature type="region of interest" description="Disordered" evidence="1">
    <location>
        <begin position="347"/>
        <end position="421"/>
    </location>
</feature>
<keyword evidence="3" id="KW-1185">Reference proteome</keyword>
<organism evidence="2 3">
    <name type="scientific">Nonomuraea soli</name>
    <dbReference type="NCBI Taxonomy" id="1032476"/>
    <lineage>
        <taxon>Bacteria</taxon>
        <taxon>Bacillati</taxon>
        <taxon>Actinomycetota</taxon>
        <taxon>Actinomycetes</taxon>
        <taxon>Streptosporangiales</taxon>
        <taxon>Streptosporangiaceae</taxon>
        <taxon>Nonomuraea</taxon>
    </lineage>
</organism>
<dbReference type="AlphaFoldDB" id="A0A7W0HQR4"/>
<accession>A0A7W0HQR4</accession>
<name>A0A7W0HQR4_9ACTN</name>
<proteinExistence type="predicted"/>
<reference evidence="2 3" key="1">
    <citation type="submission" date="2020-07" db="EMBL/GenBank/DDBJ databases">
        <title>Genomic Encyclopedia of Type Strains, Phase IV (KMG-IV): sequencing the most valuable type-strain genomes for metagenomic binning, comparative biology and taxonomic classification.</title>
        <authorList>
            <person name="Goeker M."/>
        </authorList>
    </citation>
    <scope>NUCLEOTIDE SEQUENCE [LARGE SCALE GENOMIC DNA]</scope>
    <source>
        <strain evidence="2 3">DSM 45533</strain>
    </source>
</reference>
<dbReference type="EMBL" id="JACDUR010000003">
    <property type="protein sequence ID" value="MBA2892224.1"/>
    <property type="molecule type" value="Genomic_DNA"/>
</dbReference>
<feature type="compositionally biased region" description="Basic and acidic residues" evidence="1">
    <location>
        <begin position="467"/>
        <end position="482"/>
    </location>
</feature>
<evidence type="ECO:0000313" key="3">
    <source>
        <dbReference type="Proteomes" id="UP000530928"/>
    </source>
</evidence>
<dbReference type="Proteomes" id="UP000530928">
    <property type="component" value="Unassembled WGS sequence"/>
</dbReference>
<evidence type="ECO:0000313" key="2">
    <source>
        <dbReference type="EMBL" id="MBA2892224.1"/>
    </source>
</evidence>
<dbReference type="RefSeq" id="WP_181610930.1">
    <property type="nucleotide sequence ID" value="NZ_BAABAM010000002.1"/>
</dbReference>
<comment type="caution">
    <text evidence="2">The sequence shown here is derived from an EMBL/GenBank/DDBJ whole genome shotgun (WGS) entry which is preliminary data.</text>
</comment>
<protein>
    <submittedName>
        <fullName evidence="2">Uncharacterized protein</fullName>
    </submittedName>
</protein>